<dbReference type="EMBL" id="JAUJWW010000005">
    <property type="protein sequence ID" value="MDN7228245.1"/>
    <property type="molecule type" value="Genomic_DNA"/>
</dbReference>
<evidence type="ECO:0000313" key="2">
    <source>
        <dbReference type="Proteomes" id="UP001172054"/>
    </source>
</evidence>
<protein>
    <submittedName>
        <fullName evidence="1">Uncharacterized protein</fullName>
    </submittedName>
</protein>
<gene>
    <name evidence="1" type="ORF">QWY15_13150</name>
</gene>
<dbReference type="Proteomes" id="UP001172054">
    <property type="component" value="Unassembled WGS sequence"/>
</dbReference>
<proteinExistence type="predicted"/>
<evidence type="ECO:0000313" key="1">
    <source>
        <dbReference type="EMBL" id="MDN7228245.1"/>
    </source>
</evidence>
<organism evidence="1 2">
    <name type="scientific">Planococcus liqunii</name>
    <dbReference type="NCBI Taxonomy" id="3058394"/>
    <lineage>
        <taxon>Bacteria</taxon>
        <taxon>Bacillati</taxon>
        <taxon>Bacillota</taxon>
        <taxon>Bacilli</taxon>
        <taxon>Bacillales</taxon>
        <taxon>Caryophanaceae</taxon>
        <taxon>Planococcus</taxon>
    </lineage>
</organism>
<name>A0ABT8MTL4_9BACL</name>
<dbReference type="RefSeq" id="WP_301726702.1">
    <property type="nucleotide sequence ID" value="NZ_JAUJWW010000005.1"/>
</dbReference>
<keyword evidence="2" id="KW-1185">Reference proteome</keyword>
<sequence>MGKRIVFVILAVCFLLFSLFFVYSSAMSHEPVPSKRLVENSVRDNGLHSFGPVEGAFLHTPKNYGFYNDHRFYVVEQSLGNHEKLSSWYAVIETGEALTAEEEAALQLYAKKENPLNGLEYKSKHKMRVYQNGEVTKEEWLLKAVFSSDEDKYLSFVPLANPGNSGFNLFAEGYEKLLDF</sequence>
<comment type="caution">
    <text evidence="1">The sequence shown here is derived from an EMBL/GenBank/DDBJ whole genome shotgun (WGS) entry which is preliminary data.</text>
</comment>
<reference evidence="1 2" key="1">
    <citation type="submission" date="2023-06" db="EMBL/GenBank/DDBJ databases">
        <title>Novel species in genus Planococcus.</title>
        <authorList>
            <person name="Ning S."/>
        </authorList>
    </citation>
    <scope>NUCLEOTIDE SEQUENCE [LARGE SCALE GENOMIC DNA]</scope>
    <source>
        <strain evidence="1 2">N064</strain>
    </source>
</reference>
<accession>A0ABT8MTL4</accession>